<sequence length="377" mass="36856">MADEQYKWLDRETAERLLRGESLEVVDASARDQAERLSEALGALSAEAARATGELPGEKAALAAFREARGAAGAERGAASAADGDSGRRSAVSAHHTDAGLVRIGALARTGIPARRPRWARPVRLAFAAVVAAGTLGGVAMAAGGVLPTPFGGEHSEPVPSVTAGTSGEPLASASPQTTSGAGAGSGQPSGSTGVVPGGSSAEAVAPDDSSGASADTSHDLPSATRGSGWSDAAASCRDIRDGKGLNAGRRRALENLAGGSARVNAYCKVVLAPGDSASGTPNSGKGGANDGGEGAAGHGEGTGNGQGRGKGDQDDDESHPGKGKGTGKGARSGGGNGRGRHRGVAAPAPTAFIATLPGHQGRTAPVPMPGPAHTAF</sequence>
<keyword evidence="4" id="KW-1185">Reference proteome</keyword>
<evidence type="ECO:0000256" key="1">
    <source>
        <dbReference type="SAM" id="MobiDB-lite"/>
    </source>
</evidence>
<feature type="compositionally biased region" description="Low complexity" evidence="1">
    <location>
        <begin position="189"/>
        <end position="201"/>
    </location>
</feature>
<keyword evidence="2" id="KW-0812">Transmembrane</keyword>
<feature type="compositionally biased region" description="Low complexity" evidence="1">
    <location>
        <begin position="172"/>
        <end position="181"/>
    </location>
</feature>
<gene>
    <name evidence="3" type="ORF">LK07_21675</name>
</gene>
<feature type="compositionally biased region" description="Gly residues" evidence="1">
    <location>
        <begin position="285"/>
        <end position="309"/>
    </location>
</feature>
<keyword evidence="2" id="KW-1133">Transmembrane helix</keyword>
<dbReference type="RefSeq" id="WP_052269927.1">
    <property type="nucleotide sequence ID" value="NZ_CP021080.1"/>
</dbReference>
<evidence type="ECO:0008006" key="5">
    <source>
        <dbReference type="Google" id="ProtNLM"/>
    </source>
</evidence>
<protein>
    <recommendedName>
        <fullName evidence="5">Extensin</fullName>
    </recommendedName>
</protein>
<evidence type="ECO:0000313" key="4">
    <source>
        <dbReference type="Proteomes" id="UP000031501"/>
    </source>
</evidence>
<feature type="transmembrane region" description="Helical" evidence="2">
    <location>
        <begin position="125"/>
        <end position="147"/>
    </location>
</feature>
<proteinExistence type="predicted"/>
<organism evidence="3 4">
    <name type="scientific">Streptomyces pluripotens</name>
    <dbReference type="NCBI Taxonomy" id="1355015"/>
    <lineage>
        <taxon>Bacteria</taxon>
        <taxon>Bacillati</taxon>
        <taxon>Actinomycetota</taxon>
        <taxon>Actinomycetes</taxon>
        <taxon>Kitasatosporales</taxon>
        <taxon>Streptomycetaceae</taxon>
        <taxon>Streptomyces</taxon>
    </lineage>
</organism>
<keyword evidence="2" id="KW-0472">Membrane</keyword>
<evidence type="ECO:0000313" key="3">
    <source>
        <dbReference type="EMBL" id="ASN26188.1"/>
    </source>
</evidence>
<dbReference type="EMBL" id="CP022433">
    <property type="protein sequence ID" value="ASN26188.1"/>
    <property type="molecule type" value="Genomic_DNA"/>
</dbReference>
<dbReference type="Proteomes" id="UP000031501">
    <property type="component" value="Chromosome"/>
</dbReference>
<dbReference type="KEGG" id="splu:LK06_020520"/>
<feature type="compositionally biased region" description="Gly residues" evidence="1">
    <location>
        <begin position="324"/>
        <end position="338"/>
    </location>
</feature>
<dbReference type="OrthoDB" id="4338553at2"/>
<evidence type="ECO:0000256" key="2">
    <source>
        <dbReference type="SAM" id="Phobius"/>
    </source>
</evidence>
<dbReference type="AlphaFoldDB" id="A0A221P2A1"/>
<feature type="region of interest" description="Disordered" evidence="1">
    <location>
        <begin position="152"/>
        <end position="233"/>
    </location>
</feature>
<accession>A0A221P2A1</accession>
<reference evidence="3 4" key="1">
    <citation type="submission" date="2017-07" db="EMBL/GenBank/DDBJ databases">
        <title>Genome sequence of Streptomyces pluripotens MUSC 137T.</title>
        <authorList>
            <person name="Ser H.-L."/>
            <person name="Lee L.-H."/>
        </authorList>
    </citation>
    <scope>NUCLEOTIDE SEQUENCE [LARGE SCALE GENOMIC DNA]</scope>
    <source>
        <strain evidence="3 4">MUSC 137</strain>
    </source>
</reference>
<feature type="region of interest" description="Disordered" evidence="1">
    <location>
        <begin position="76"/>
        <end position="95"/>
    </location>
</feature>
<name>A0A221P2A1_9ACTN</name>
<feature type="region of interest" description="Disordered" evidence="1">
    <location>
        <begin position="274"/>
        <end position="377"/>
    </location>
</feature>